<organism evidence="1 2">
    <name type="scientific">Leptotrichia wadei</name>
    <dbReference type="NCBI Taxonomy" id="157687"/>
    <lineage>
        <taxon>Bacteria</taxon>
        <taxon>Fusobacteriati</taxon>
        <taxon>Fusobacteriota</taxon>
        <taxon>Fusobacteriia</taxon>
        <taxon>Fusobacteriales</taxon>
        <taxon>Leptotrichiaceae</taxon>
        <taxon>Leptotrichia</taxon>
    </lineage>
</organism>
<sequence>MEKNSLEELENLMWKKYKKQISFQQLQKEFLKNDDERIEYIKTELEKAYNEKNGDSVDILISAIYMFELYSEKFVDILCKLTKEEWHGKHEDIVFYLQQLELPSTIDCIYELAISNFEKYRWDDNFALVRKCCFALGDINTPKAKEKLELLLQSDEEMIRKHAMEQLTRCDFTNKDVE</sequence>
<dbReference type="GeneID" id="84804924"/>
<evidence type="ECO:0008006" key="3">
    <source>
        <dbReference type="Google" id="ProtNLM"/>
    </source>
</evidence>
<dbReference type="SUPFAM" id="SSF48371">
    <property type="entry name" value="ARM repeat"/>
    <property type="match status" value="1"/>
</dbReference>
<dbReference type="KEGG" id="lwd:JCM16777_1617"/>
<evidence type="ECO:0000313" key="1">
    <source>
        <dbReference type="EMBL" id="BBM43364.1"/>
    </source>
</evidence>
<evidence type="ECO:0000313" key="2">
    <source>
        <dbReference type="Proteomes" id="UP000321943"/>
    </source>
</evidence>
<protein>
    <recommendedName>
        <fullName evidence="3">HEAT repeat protein</fullName>
    </recommendedName>
</protein>
<dbReference type="AlphaFoldDB" id="A0A7U6LBG6"/>
<dbReference type="Proteomes" id="UP000321943">
    <property type="component" value="Chromosome"/>
</dbReference>
<reference evidence="1 2" key="1">
    <citation type="submission" date="2019-07" db="EMBL/GenBank/DDBJ databases">
        <title>Complete Genome Sequence of Leptotrichia wadei Strain JCM16777.</title>
        <authorList>
            <person name="Watanabe S."/>
            <person name="Cui L."/>
        </authorList>
    </citation>
    <scope>NUCLEOTIDE SEQUENCE [LARGE SCALE GENOMIC DNA]</scope>
    <source>
        <strain evidence="1 2">JCM16777</strain>
    </source>
</reference>
<dbReference type="InterPro" id="IPR016024">
    <property type="entry name" value="ARM-type_fold"/>
</dbReference>
<name>A0A7U6LBG6_9FUSO</name>
<gene>
    <name evidence="1" type="ORF">JCM16777_1617</name>
</gene>
<accession>A0A7U6LBG6</accession>
<dbReference type="RefSeq" id="WP_018498498.1">
    <property type="nucleotide sequence ID" value="NZ_AP019829.2"/>
</dbReference>
<dbReference type="EMBL" id="AP019829">
    <property type="protein sequence ID" value="BBM43364.1"/>
    <property type="molecule type" value="Genomic_DNA"/>
</dbReference>
<proteinExistence type="predicted"/>